<dbReference type="InterPro" id="IPR011993">
    <property type="entry name" value="PH-like_dom_sf"/>
</dbReference>
<evidence type="ECO:0000256" key="1">
    <source>
        <dbReference type="SAM" id="MobiDB-lite"/>
    </source>
</evidence>
<feature type="compositionally biased region" description="Basic and acidic residues" evidence="1">
    <location>
        <begin position="440"/>
        <end position="456"/>
    </location>
</feature>
<feature type="compositionally biased region" description="Low complexity" evidence="1">
    <location>
        <begin position="165"/>
        <end position="186"/>
    </location>
</feature>
<evidence type="ECO:0008006" key="4">
    <source>
        <dbReference type="Google" id="ProtNLM"/>
    </source>
</evidence>
<feature type="compositionally biased region" description="Polar residues" evidence="1">
    <location>
        <begin position="811"/>
        <end position="832"/>
    </location>
</feature>
<protein>
    <recommendedName>
        <fullName evidence="4">PH domain-containing protein</fullName>
    </recommendedName>
</protein>
<keyword evidence="3" id="KW-1185">Reference proteome</keyword>
<feature type="compositionally biased region" description="Pro residues" evidence="1">
    <location>
        <begin position="414"/>
        <end position="426"/>
    </location>
</feature>
<feature type="compositionally biased region" description="Low complexity" evidence="1">
    <location>
        <begin position="892"/>
        <end position="903"/>
    </location>
</feature>
<evidence type="ECO:0000313" key="3">
    <source>
        <dbReference type="Proteomes" id="UP001497623"/>
    </source>
</evidence>
<dbReference type="EMBL" id="CAXKWB010006845">
    <property type="protein sequence ID" value="CAL4084619.1"/>
    <property type="molecule type" value="Genomic_DNA"/>
</dbReference>
<feature type="region of interest" description="Disordered" evidence="1">
    <location>
        <begin position="892"/>
        <end position="911"/>
    </location>
</feature>
<feature type="compositionally biased region" description="Pro residues" evidence="1">
    <location>
        <begin position="32"/>
        <end position="45"/>
    </location>
</feature>
<feature type="compositionally biased region" description="Low complexity" evidence="1">
    <location>
        <begin position="847"/>
        <end position="868"/>
    </location>
</feature>
<dbReference type="Proteomes" id="UP001497623">
    <property type="component" value="Unassembled WGS sequence"/>
</dbReference>
<name>A0AAV2QIJ7_MEGNR</name>
<sequence length="1140" mass="123071">MPTPFPHGTGSLNSSWSSENSLSSYPIMSTGPHPPPQQQQQPPQPSFHGHRHPIQQNVAGQPIRRPTPRPPTLRHPAPHPAPHPPPTRHPAPMTLQGPRPPLGAQIPIQQNAQQQHVVAAANRSSSRKQSLPSDKVAIVAGGSRKQSLPVTDRRQAVYNIQNSLSSVPQQVPSPGSGTPSPIPGSTNIPAGTPAPTQLSSNGQTGAQSSQAAPNLAGVYEPIMDRAMGVRTSFKDNRRLERDPDGRVYEVVKTRIVESGPRNPNTKVKNGAPLQRSVSCAAGEAEAKRVRVQSLSPPRLKNDTKNARGRSTSARKSNAGLQHGSVQSLNSLQNEVPVKSGRPRPYGQRSNTEPLYSSIDAVNTNDRIVIDRIKRNVDRKEEFLNRPNQPIWLPSSKAQGVHRDYHVSPQKMPKPQWPPPPQTPPSPGAITKALNVVAAKGEHHQLRRTRSEIERTTRSNTRHGSSPNIQLVSQVQTIVPVSSFTTDDLPLQKPSQTTPPSSLVSNSVPKPYNGTSTPVTLTDPASAAAAAAAAAARYGKAFVTTLSRIQENIPAQEIGSQSSLASTTTQGTRMYDSATSSLMGTPFGSQNSLNSPSSRSIPLAWVGDNERIKQLQIVSKRAKQFENREEKENFAKSAFQRFELTRLSQRSKVPNVAKMKEELDKKEEDSSHKVAGFGYEFGLQFNTPRQRKSVELSHYRELSSPDYAPSPPKVLRSLSDGGNVFPVSRRLYCSPSEESPKPVHRDHQVVIMGGVGNRAIPIGGGRIHCEPPGGYNIRPYSDPDVLERERSNSLESGVSMWSVMSADELQTKQKTSNGKNSSYRMSTAISTGSDGEVGKGHGERKRCPPTTGGTQPSPQPSPTMTSSLTSDHHVPRPKRPNFLPLKNHAMPALSASEASPSANSRGEGSSDGRLERLHESLPFFPSTKQNAPSSSACSSLSNSMLQIPTVATPTPATPEDGGDVTPVVTPGGTPTTPTPTTATPSATATTTSNTHLAPDHHQVHRRAKHIYDDEGERLVRRVSYLKATSGDRMYSDSDLDSDSEESRNVFSSLCRLRVDGAVVAAAGVLSAATPLGPLCVMDLPSPASLQSAVVRQANIHVKLTMVDGKKAGDRSWKTVWAVVQGRALIFYKDKQHATQVS</sequence>
<feature type="region of interest" description="Disordered" evidence="1">
    <location>
        <begin position="970"/>
        <end position="1003"/>
    </location>
</feature>
<gene>
    <name evidence="2" type="ORF">MNOR_LOCUS12466</name>
</gene>
<feature type="compositionally biased region" description="Polar residues" evidence="1">
    <location>
        <begin position="492"/>
        <end position="518"/>
    </location>
</feature>
<dbReference type="Gene3D" id="2.30.29.30">
    <property type="entry name" value="Pleckstrin-homology domain (PH domain)/Phosphotyrosine-binding domain (PTB)"/>
    <property type="match status" value="1"/>
</dbReference>
<evidence type="ECO:0000313" key="2">
    <source>
        <dbReference type="EMBL" id="CAL4084619.1"/>
    </source>
</evidence>
<feature type="region of interest" description="Disordered" evidence="1">
    <location>
        <begin position="1"/>
        <end position="148"/>
    </location>
</feature>
<feature type="compositionally biased region" description="Low complexity" evidence="1">
    <location>
        <begin position="970"/>
        <end position="991"/>
    </location>
</feature>
<feature type="region of interest" description="Disordered" evidence="1">
    <location>
        <begin position="809"/>
        <end position="884"/>
    </location>
</feature>
<feature type="region of interest" description="Disordered" evidence="1">
    <location>
        <begin position="440"/>
        <end position="466"/>
    </location>
</feature>
<proteinExistence type="predicted"/>
<feature type="non-terminal residue" evidence="2">
    <location>
        <position position="1140"/>
    </location>
</feature>
<dbReference type="AlphaFoldDB" id="A0AAV2QIJ7"/>
<feature type="compositionally biased region" description="Polar residues" evidence="1">
    <location>
        <begin position="308"/>
        <end position="333"/>
    </location>
</feature>
<accession>A0AAV2QIJ7</accession>
<comment type="caution">
    <text evidence="2">The sequence shown here is derived from an EMBL/GenBank/DDBJ whole genome shotgun (WGS) entry which is preliminary data.</text>
</comment>
<feature type="compositionally biased region" description="Low complexity" evidence="1">
    <location>
        <begin position="11"/>
        <end position="24"/>
    </location>
</feature>
<feature type="region of interest" description="Disordered" evidence="1">
    <location>
        <begin position="163"/>
        <end position="212"/>
    </location>
</feature>
<feature type="compositionally biased region" description="Low complexity" evidence="1">
    <location>
        <begin position="104"/>
        <end position="122"/>
    </location>
</feature>
<feature type="compositionally biased region" description="Polar residues" evidence="1">
    <location>
        <begin position="123"/>
        <end position="132"/>
    </location>
</feature>
<feature type="region of interest" description="Disordered" evidence="1">
    <location>
        <begin position="485"/>
        <end position="518"/>
    </location>
</feature>
<feature type="compositionally biased region" description="Pro residues" evidence="1">
    <location>
        <begin position="68"/>
        <end position="89"/>
    </location>
</feature>
<organism evidence="2 3">
    <name type="scientific">Meganyctiphanes norvegica</name>
    <name type="common">Northern krill</name>
    <name type="synonym">Thysanopoda norvegica</name>
    <dbReference type="NCBI Taxonomy" id="48144"/>
    <lineage>
        <taxon>Eukaryota</taxon>
        <taxon>Metazoa</taxon>
        <taxon>Ecdysozoa</taxon>
        <taxon>Arthropoda</taxon>
        <taxon>Crustacea</taxon>
        <taxon>Multicrustacea</taxon>
        <taxon>Malacostraca</taxon>
        <taxon>Eumalacostraca</taxon>
        <taxon>Eucarida</taxon>
        <taxon>Euphausiacea</taxon>
        <taxon>Euphausiidae</taxon>
        <taxon>Meganyctiphanes</taxon>
    </lineage>
</organism>
<feature type="region of interest" description="Disordered" evidence="1">
    <location>
        <begin position="406"/>
        <end position="427"/>
    </location>
</feature>
<feature type="region of interest" description="Disordered" evidence="1">
    <location>
        <begin position="258"/>
        <end position="353"/>
    </location>
</feature>
<feature type="compositionally biased region" description="Polar residues" evidence="1">
    <location>
        <begin position="194"/>
        <end position="212"/>
    </location>
</feature>
<reference evidence="2 3" key="1">
    <citation type="submission" date="2024-05" db="EMBL/GenBank/DDBJ databases">
        <authorList>
            <person name="Wallberg A."/>
        </authorList>
    </citation>
    <scope>NUCLEOTIDE SEQUENCE [LARGE SCALE GENOMIC DNA]</scope>
</reference>